<accession>A0A6J4UD83</accession>
<reference evidence="1" key="1">
    <citation type="submission" date="2020-02" db="EMBL/GenBank/DDBJ databases">
        <authorList>
            <person name="Meier V. D."/>
        </authorList>
    </citation>
    <scope>NUCLEOTIDE SEQUENCE</scope>
    <source>
        <strain evidence="1">AVDCRST_MAG88</strain>
    </source>
</reference>
<dbReference type="EMBL" id="CADCWM010000108">
    <property type="protein sequence ID" value="CAA9545166.1"/>
    <property type="molecule type" value="Genomic_DNA"/>
</dbReference>
<feature type="non-terminal residue" evidence="1">
    <location>
        <position position="1"/>
    </location>
</feature>
<protein>
    <submittedName>
        <fullName evidence="1">Uncharacterized protein</fullName>
    </submittedName>
</protein>
<feature type="non-terminal residue" evidence="1">
    <location>
        <position position="44"/>
    </location>
</feature>
<sequence>CDLRAGTRVGRSARSKGRIATRPGQIAPAALVCGGTPPGATDDG</sequence>
<dbReference type="AlphaFoldDB" id="A0A6J4UD83"/>
<gene>
    <name evidence="1" type="ORF">AVDCRST_MAG88-344</name>
</gene>
<evidence type="ECO:0000313" key="1">
    <source>
        <dbReference type="EMBL" id="CAA9545166.1"/>
    </source>
</evidence>
<name>A0A6J4UD83_9BACT</name>
<organism evidence="1">
    <name type="scientific">uncultured Thermomicrobiales bacterium</name>
    <dbReference type="NCBI Taxonomy" id="1645740"/>
    <lineage>
        <taxon>Bacteria</taxon>
        <taxon>Pseudomonadati</taxon>
        <taxon>Thermomicrobiota</taxon>
        <taxon>Thermomicrobia</taxon>
        <taxon>Thermomicrobiales</taxon>
        <taxon>environmental samples</taxon>
    </lineage>
</organism>
<proteinExistence type="predicted"/>